<organism evidence="2 3">
    <name type="scientific">Pelagimonas varians</name>
    <dbReference type="NCBI Taxonomy" id="696760"/>
    <lineage>
        <taxon>Bacteria</taxon>
        <taxon>Pseudomonadati</taxon>
        <taxon>Pseudomonadota</taxon>
        <taxon>Alphaproteobacteria</taxon>
        <taxon>Rhodobacterales</taxon>
        <taxon>Roseobacteraceae</taxon>
        <taxon>Pelagimonas</taxon>
    </lineage>
</organism>
<accession>A0A238KHZ3</accession>
<evidence type="ECO:0008006" key="4">
    <source>
        <dbReference type="Google" id="ProtNLM"/>
    </source>
</evidence>
<dbReference type="RefSeq" id="WP_097804819.1">
    <property type="nucleotide sequence ID" value="NZ_FXYH01000007.1"/>
</dbReference>
<dbReference type="GO" id="GO:0003676">
    <property type="term" value="F:nucleic acid binding"/>
    <property type="evidence" value="ECO:0007669"/>
    <property type="project" value="InterPro"/>
</dbReference>
<feature type="transmembrane region" description="Helical" evidence="1">
    <location>
        <begin position="6"/>
        <end position="23"/>
    </location>
</feature>
<keyword evidence="1" id="KW-0812">Transmembrane</keyword>
<reference evidence="2 3" key="1">
    <citation type="submission" date="2017-05" db="EMBL/GenBank/DDBJ databases">
        <authorList>
            <person name="Song R."/>
            <person name="Chenine A.L."/>
            <person name="Ruprecht R.M."/>
        </authorList>
    </citation>
    <scope>NUCLEOTIDE SEQUENCE [LARGE SCALE GENOMIC DNA]</scope>
    <source>
        <strain evidence="2 3">CECT 8663</strain>
    </source>
</reference>
<dbReference type="Proteomes" id="UP000220836">
    <property type="component" value="Unassembled WGS sequence"/>
</dbReference>
<proteinExistence type="predicted"/>
<name>A0A238KHZ3_9RHOB</name>
<evidence type="ECO:0000256" key="1">
    <source>
        <dbReference type="SAM" id="Phobius"/>
    </source>
</evidence>
<keyword evidence="1" id="KW-1133">Transmembrane helix</keyword>
<dbReference type="OrthoDB" id="72963at2"/>
<feature type="transmembrane region" description="Helical" evidence="1">
    <location>
        <begin position="71"/>
        <end position="91"/>
    </location>
</feature>
<sequence length="94" mass="10581">MNPWIVLGAIAAMNLVTYGAFFFDKRRSMSGGWRISEKTLLRLAFLGGSLGAKLAQAQFRHKTRKQPFARILNFIVAIHCLCLIGLAYLWVNPL</sequence>
<keyword evidence="1" id="KW-0472">Membrane</keyword>
<keyword evidence="3" id="KW-1185">Reference proteome</keyword>
<evidence type="ECO:0000313" key="2">
    <source>
        <dbReference type="EMBL" id="SMX41662.1"/>
    </source>
</evidence>
<dbReference type="PIRSF" id="PIRSF002599">
    <property type="entry name" value="Cold_shock_A"/>
    <property type="match status" value="1"/>
</dbReference>
<dbReference type="InterPro" id="IPR010718">
    <property type="entry name" value="DUF1294"/>
</dbReference>
<dbReference type="EMBL" id="FXYH01000007">
    <property type="protein sequence ID" value="SMX41662.1"/>
    <property type="molecule type" value="Genomic_DNA"/>
</dbReference>
<dbReference type="AlphaFoldDB" id="A0A238KHZ3"/>
<evidence type="ECO:0000313" key="3">
    <source>
        <dbReference type="Proteomes" id="UP000220836"/>
    </source>
</evidence>
<protein>
    <recommendedName>
        <fullName evidence="4">DUF1294 domain-containing protein</fullName>
    </recommendedName>
</protein>
<dbReference type="InterPro" id="IPR012156">
    <property type="entry name" value="Cold_shock_CspA"/>
</dbReference>
<gene>
    <name evidence="2" type="ORF">PEV8663_02325</name>
</gene>
<dbReference type="Pfam" id="PF06961">
    <property type="entry name" value="DUF1294"/>
    <property type="match status" value="1"/>
</dbReference>